<evidence type="ECO:0000313" key="1">
    <source>
        <dbReference type="EMBL" id="MBX61505.1"/>
    </source>
</evidence>
<name>A0A2P2Q3G1_RHIMU</name>
<reference evidence="1" key="1">
    <citation type="submission" date="2018-02" db="EMBL/GenBank/DDBJ databases">
        <title>Rhizophora mucronata_Transcriptome.</title>
        <authorList>
            <person name="Meera S.P."/>
            <person name="Sreeshan A."/>
            <person name="Augustine A."/>
        </authorList>
    </citation>
    <scope>NUCLEOTIDE SEQUENCE</scope>
    <source>
        <tissue evidence="1">Leaf</tissue>
    </source>
</reference>
<protein>
    <submittedName>
        <fullName evidence="1">Uncharacterized protein</fullName>
    </submittedName>
</protein>
<dbReference type="EMBL" id="GGEC01081021">
    <property type="protein sequence ID" value="MBX61505.1"/>
    <property type="molecule type" value="Transcribed_RNA"/>
</dbReference>
<organism evidence="1">
    <name type="scientific">Rhizophora mucronata</name>
    <name type="common">Asiatic mangrove</name>
    <dbReference type="NCBI Taxonomy" id="61149"/>
    <lineage>
        <taxon>Eukaryota</taxon>
        <taxon>Viridiplantae</taxon>
        <taxon>Streptophyta</taxon>
        <taxon>Embryophyta</taxon>
        <taxon>Tracheophyta</taxon>
        <taxon>Spermatophyta</taxon>
        <taxon>Magnoliopsida</taxon>
        <taxon>eudicotyledons</taxon>
        <taxon>Gunneridae</taxon>
        <taxon>Pentapetalae</taxon>
        <taxon>rosids</taxon>
        <taxon>fabids</taxon>
        <taxon>Malpighiales</taxon>
        <taxon>Rhizophoraceae</taxon>
        <taxon>Rhizophora</taxon>
    </lineage>
</organism>
<proteinExistence type="predicted"/>
<sequence length="9" mass="1024">MSKKEVVGF</sequence>
<accession>A0A2P2Q3G1</accession>